<reference evidence="3 4" key="1">
    <citation type="submission" date="2021-01" db="EMBL/GenBank/DDBJ databases">
        <title>Belnapia mucosa sp. nov. and Belnapia arida sp. nov., isolated from the Tabernas Desert (Almeria, Spain).</title>
        <authorList>
            <person name="Molina-Menor E."/>
            <person name="Vidal-Verdu A."/>
            <person name="Calonge A."/>
            <person name="Satari L."/>
            <person name="Pereto Magraner J."/>
            <person name="Porcar Miralles M."/>
        </authorList>
    </citation>
    <scope>NUCLEOTIDE SEQUENCE [LARGE SCALE GENOMIC DNA]</scope>
    <source>
        <strain evidence="3 4">T6</strain>
    </source>
</reference>
<dbReference type="PANTHER" id="PTHR30143:SF0">
    <property type="entry name" value="2-KETO-4-PENTENOATE HYDRATASE"/>
    <property type="match status" value="1"/>
</dbReference>
<dbReference type="InterPro" id="IPR050772">
    <property type="entry name" value="Hydratase-Decarb/MhpD_sf"/>
</dbReference>
<dbReference type="PANTHER" id="PTHR30143">
    <property type="entry name" value="ACID HYDRATASE"/>
    <property type="match status" value="1"/>
</dbReference>
<sequence length="254" mass="26284">MNATAQAILEARRARRVLAPLGEAAPADVAAGYAAQRQVAEALGEVPPAGFKIGATTRQMQEYLGLAGPAAGFVPRASLNGDGAEFRFADFLAPGVECEIGVRLGRDLPAGPTTRAAAEAAVSEVFPAIEIVERRYGDLAVLGTPSLIADQVFHASGVLGAPRADWRGLDLSAARGTFHVGGKVVGSGHGRDLLGHPMEALAWLAGSGAVAEFGGLRAGQVVWLGSVTPPIWLDGPCEVVADFDLLGTARLRFR</sequence>
<dbReference type="Pfam" id="PF01557">
    <property type="entry name" value="FAA_hydrolase"/>
    <property type="match status" value="1"/>
</dbReference>
<dbReference type="InterPro" id="IPR036663">
    <property type="entry name" value="Fumarylacetoacetase_C_sf"/>
</dbReference>
<dbReference type="Gene3D" id="3.90.850.10">
    <property type="entry name" value="Fumarylacetoacetase-like, C-terminal domain"/>
    <property type="match status" value="1"/>
</dbReference>
<dbReference type="Proteomes" id="UP000606490">
    <property type="component" value="Unassembled WGS sequence"/>
</dbReference>
<dbReference type="GO" id="GO:0016787">
    <property type="term" value="F:hydrolase activity"/>
    <property type="evidence" value="ECO:0007669"/>
    <property type="project" value="UniProtKB-KW"/>
</dbReference>
<organism evidence="3 4">
    <name type="scientific">Belnapia mucosa</name>
    <dbReference type="NCBI Taxonomy" id="2804532"/>
    <lineage>
        <taxon>Bacteria</taxon>
        <taxon>Pseudomonadati</taxon>
        <taxon>Pseudomonadota</taxon>
        <taxon>Alphaproteobacteria</taxon>
        <taxon>Acetobacterales</taxon>
        <taxon>Roseomonadaceae</taxon>
        <taxon>Belnapia</taxon>
    </lineage>
</organism>
<proteinExistence type="predicted"/>
<comment type="caution">
    <text evidence="3">The sequence shown here is derived from an EMBL/GenBank/DDBJ whole genome shotgun (WGS) entry which is preliminary data.</text>
</comment>
<evidence type="ECO:0000256" key="1">
    <source>
        <dbReference type="ARBA" id="ARBA00023239"/>
    </source>
</evidence>
<dbReference type="RefSeq" id="WP_202825455.1">
    <property type="nucleotide sequence ID" value="NZ_JAEUXJ010000003.1"/>
</dbReference>
<dbReference type="EMBL" id="JAEUXJ010000003">
    <property type="protein sequence ID" value="MBL6455728.1"/>
    <property type="molecule type" value="Genomic_DNA"/>
</dbReference>
<dbReference type="SUPFAM" id="SSF56529">
    <property type="entry name" value="FAH"/>
    <property type="match status" value="1"/>
</dbReference>
<name>A0ABS1V229_9PROT</name>
<keyword evidence="4" id="KW-1185">Reference proteome</keyword>
<keyword evidence="3" id="KW-0378">Hydrolase</keyword>
<gene>
    <name evidence="3" type="ORF">JMJ55_10360</name>
</gene>
<evidence type="ECO:0000259" key="2">
    <source>
        <dbReference type="Pfam" id="PF01557"/>
    </source>
</evidence>
<evidence type="ECO:0000313" key="4">
    <source>
        <dbReference type="Proteomes" id="UP000606490"/>
    </source>
</evidence>
<protein>
    <submittedName>
        <fullName evidence="3">Fumarylacetoacetate hydrolase family protein</fullName>
    </submittedName>
</protein>
<accession>A0ABS1V229</accession>
<dbReference type="InterPro" id="IPR011234">
    <property type="entry name" value="Fumarylacetoacetase-like_C"/>
</dbReference>
<feature type="domain" description="Fumarylacetoacetase-like C-terminal" evidence="2">
    <location>
        <begin position="69"/>
        <end position="250"/>
    </location>
</feature>
<keyword evidence="1" id="KW-0456">Lyase</keyword>
<evidence type="ECO:0000313" key="3">
    <source>
        <dbReference type="EMBL" id="MBL6455728.1"/>
    </source>
</evidence>